<dbReference type="Proteomes" id="UP000272528">
    <property type="component" value="Chromosome"/>
</dbReference>
<organism evidence="2 3">
    <name type="scientific">Paenibacillus albus</name>
    <dbReference type="NCBI Taxonomy" id="2495582"/>
    <lineage>
        <taxon>Bacteria</taxon>
        <taxon>Bacillati</taxon>
        <taxon>Bacillota</taxon>
        <taxon>Bacilli</taxon>
        <taxon>Bacillales</taxon>
        <taxon>Paenibacillaceae</taxon>
        <taxon>Paenibacillus</taxon>
    </lineage>
</organism>
<name>A0A3S9A604_9BACL</name>
<reference evidence="3" key="1">
    <citation type="submission" date="2018-12" db="EMBL/GenBank/DDBJ databases">
        <title>Genome sequence of Peanibacillus sp.</title>
        <authorList>
            <person name="Subramani G."/>
            <person name="Srinivasan S."/>
            <person name="Kim M.K."/>
        </authorList>
    </citation>
    <scope>NUCLEOTIDE SEQUENCE [LARGE SCALE GENOMIC DNA]</scope>
    <source>
        <strain evidence="3">18JY67-1</strain>
    </source>
</reference>
<evidence type="ECO:0000313" key="2">
    <source>
        <dbReference type="EMBL" id="AZN41120.1"/>
    </source>
</evidence>
<protein>
    <submittedName>
        <fullName evidence="2">DUF4362 domain-containing protein</fullName>
    </submittedName>
</protein>
<dbReference type="AlphaFoldDB" id="A0A3S9A604"/>
<dbReference type="KEGG" id="palb:EJC50_16655"/>
<gene>
    <name evidence="2" type="ORF">EJC50_16655</name>
</gene>
<sequence>MDLDEVAIAGVEGGPTIRISRTIVILQTLIIVALLGVISILIVKPETKSPSNNHAYIINYDQADLARLTELVDRFNKGLGDNLMIIEPGMDSGPVIHDIISNGKEMNWTVDHSRDAGYPNNTVKTKFVCRSIRLHERDRDYIDVQLSRCDGFNANEQLPVLAFPKDKL</sequence>
<keyword evidence="3" id="KW-1185">Reference proteome</keyword>
<accession>A0A3S9A604</accession>
<feature type="transmembrane region" description="Helical" evidence="1">
    <location>
        <begin position="23"/>
        <end position="43"/>
    </location>
</feature>
<evidence type="ECO:0000256" key="1">
    <source>
        <dbReference type="SAM" id="Phobius"/>
    </source>
</evidence>
<keyword evidence="1" id="KW-1133">Transmembrane helix</keyword>
<evidence type="ECO:0000313" key="3">
    <source>
        <dbReference type="Proteomes" id="UP000272528"/>
    </source>
</evidence>
<keyword evidence="1" id="KW-0812">Transmembrane</keyword>
<dbReference type="OrthoDB" id="2616460at2"/>
<proteinExistence type="predicted"/>
<dbReference type="EMBL" id="CP034437">
    <property type="protein sequence ID" value="AZN41120.1"/>
    <property type="molecule type" value="Genomic_DNA"/>
</dbReference>
<keyword evidence="1" id="KW-0472">Membrane</keyword>